<reference evidence="6" key="1">
    <citation type="submission" date="2016-01" db="EMBL/GenBank/DDBJ databases">
        <title>Reference transcriptome for the parasite Schistocephalus solidus: insights into the molecular evolution of parasitism.</title>
        <authorList>
            <person name="Hebert F.O."/>
            <person name="Grambauer S."/>
            <person name="Barber I."/>
            <person name="Landry C.R."/>
            <person name="Aubin-Horth N."/>
        </authorList>
    </citation>
    <scope>NUCLEOTIDE SEQUENCE</scope>
</reference>
<dbReference type="GO" id="GO:0005741">
    <property type="term" value="C:mitochondrial outer membrane"/>
    <property type="evidence" value="ECO:0007669"/>
    <property type="project" value="UniProtKB-SubCell"/>
</dbReference>
<dbReference type="GO" id="GO:0000422">
    <property type="term" value="P:autophagy of mitochondrion"/>
    <property type="evidence" value="ECO:0007669"/>
    <property type="project" value="TreeGrafter"/>
</dbReference>
<dbReference type="PANTHER" id="PTHR21346:SF0">
    <property type="entry name" value="RE45833P"/>
    <property type="match status" value="1"/>
</dbReference>
<dbReference type="InterPro" id="IPR007014">
    <property type="entry name" value="FUN14"/>
</dbReference>
<evidence type="ECO:0000313" key="6">
    <source>
        <dbReference type="EMBL" id="JAP48328.1"/>
    </source>
</evidence>
<evidence type="ECO:0000256" key="2">
    <source>
        <dbReference type="ARBA" id="ARBA00009160"/>
    </source>
</evidence>
<comment type="similarity">
    <text evidence="2">Belongs to the FUN14 family.</text>
</comment>
<organism evidence="6">
    <name type="scientific">Schistocephalus solidus</name>
    <name type="common">Tapeworm</name>
    <dbReference type="NCBI Taxonomy" id="70667"/>
    <lineage>
        <taxon>Eukaryota</taxon>
        <taxon>Metazoa</taxon>
        <taxon>Spiralia</taxon>
        <taxon>Lophotrochozoa</taxon>
        <taxon>Platyhelminthes</taxon>
        <taxon>Cestoda</taxon>
        <taxon>Eucestoda</taxon>
        <taxon>Diphyllobothriidea</taxon>
        <taxon>Diphyllobothriidae</taxon>
        <taxon>Schistocephalus</taxon>
    </lineage>
</organism>
<proteinExistence type="inferred from homology"/>
<evidence type="ECO:0000256" key="4">
    <source>
        <dbReference type="ARBA" id="ARBA00022989"/>
    </source>
</evidence>
<dbReference type="PANTHER" id="PTHR21346">
    <property type="entry name" value="FUN14 DOMAIN CONTAINING"/>
    <property type="match status" value="1"/>
</dbReference>
<keyword evidence="4" id="KW-1133">Transmembrane helix</keyword>
<dbReference type="AlphaFoldDB" id="A0A0X3P9B4"/>
<gene>
    <name evidence="6" type="primary">FUD1B</name>
    <name evidence="6" type="ORF">TR142302</name>
</gene>
<evidence type="ECO:0000256" key="3">
    <source>
        <dbReference type="ARBA" id="ARBA00022692"/>
    </source>
</evidence>
<comment type="subcellular location">
    <subcellularLocation>
        <location evidence="1">Mitochondrion outer membrane</location>
        <topology evidence="1">Multi-pass membrane protein</topology>
    </subcellularLocation>
</comment>
<evidence type="ECO:0000256" key="5">
    <source>
        <dbReference type="ARBA" id="ARBA00023136"/>
    </source>
</evidence>
<name>A0A0X3P9B4_SCHSO</name>
<dbReference type="EMBL" id="GEEE01014897">
    <property type="protein sequence ID" value="JAP48328.1"/>
    <property type="molecule type" value="Transcribed_RNA"/>
</dbReference>
<evidence type="ECO:0000256" key="1">
    <source>
        <dbReference type="ARBA" id="ARBA00004374"/>
    </source>
</evidence>
<keyword evidence="3" id="KW-0812">Transmembrane</keyword>
<accession>A0A0X3P9B4</accession>
<protein>
    <submittedName>
        <fullName evidence="6">FUN14 domain-containing protein 1B</fullName>
    </submittedName>
</protein>
<keyword evidence="5" id="KW-0472">Membrane</keyword>
<sequence length="126" mass="13900">MIENLSRAEDEVASFAKGTLSEIEKRPKMQQIVIGAASGIATGYIFAKIGKSIALLVGVSIIGLQFVGGPKRFSINWRQVENDARSILQQKSQSQRIHEKTLNLFRENQIFFGSFGGGFLVGMSFF</sequence>
<dbReference type="Pfam" id="PF04930">
    <property type="entry name" value="FUN14"/>
    <property type="match status" value="1"/>
</dbReference>